<dbReference type="Proteomes" id="UP000284772">
    <property type="component" value="Unassembled WGS sequence"/>
</dbReference>
<dbReference type="Proteomes" id="UP000285013">
    <property type="component" value="Unassembled WGS sequence"/>
</dbReference>
<dbReference type="GO" id="GO:0015344">
    <property type="term" value="F:siderophore uptake transmembrane transporter activity"/>
    <property type="evidence" value="ECO:0007669"/>
    <property type="project" value="TreeGrafter"/>
</dbReference>
<evidence type="ECO:0000259" key="10">
    <source>
        <dbReference type="Pfam" id="PF07715"/>
    </source>
</evidence>
<evidence type="ECO:0000256" key="7">
    <source>
        <dbReference type="ARBA" id="ARBA00023237"/>
    </source>
</evidence>
<accession>A0A3E4L2V4</accession>
<name>A0A3E4L2V4_9BACE</name>
<dbReference type="InterPro" id="IPR008969">
    <property type="entry name" value="CarboxyPept-like_regulatory"/>
</dbReference>
<reference evidence="14 15" key="1">
    <citation type="submission" date="2018-08" db="EMBL/GenBank/DDBJ databases">
        <title>A genome reference for cultivated species of the human gut microbiota.</title>
        <authorList>
            <person name="Zou Y."/>
            <person name="Xue W."/>
            <person name="Luo G."/>
        </authorList>
    </citation>
    <scope>NUCLEOTIDE SEQUENCE [LARGE SCALE GENOMIC DNA]</scope>
    <source>
        <strain evidence="11 14">AF19-10AC</strain>
        <strain evidence="13 16">AF31-23</strain>
        <strain evidence="12 15">AF36-16BH</strain>
    </source>
</reference>
<proteinExistence type="inferred from homology"/>
<protein>
    <submittedName>
        <fullName evidence="12">SusC/RagA family TonB-linked outer membrane protein</fullName>
    </submittedName>
</protein>
<evidence type="ECO:0000313" key="15">
    <source>
        <dbReference type="Proteomes" id="UP000285013"/>
    </source>
</evidence>
<evidence type="ECO:0000256" key="5">
    <source>
        <dbReference type="ARBA" id="ARBA00022729"/>
    </source>
</evidence>
<evidence type="ECO:0000313" key="11">
    <source>
        <dbReference type="EMBL" id="RGT45350.1"/>
    </source>
</evidence>
<dbReference type="GO" id="GO:0009279">
    <property type="term" value="C:cell outer membrane"/>
    <property type="evidence" value="ECO:0007669"/>
    <property type="project" value="UniProtKB-SubCell"/>
</dbReference>
<feature type="signal peptide" evidence="9">
    <location>
        <begin position="1"/>
        <end position="22"/>
    </location>
</feature>
<dbReference type="AlphaFoldDB" id="A0A3E4L2V4"/>
<comment type="similarity">
    <text evidence="8">Belongs to the TonB-dependent receptor family.</text>
</comment>
<evidence type="ECO:0000256" key="4">
    <source>
        <dbReference type="ARBA" id="ARBA00022692"/>
    </source>
</evidence>
<dbReference type="SUPFAM" id="SSF49464">
    <property type="entry name" value="Carboxypeptidase regulatory domain-like"/>
    <property type="match status" value="1"/>
</dbReference>
<keyword evidence="7 8" id="KW-0998">Cell outer membrane</keyword>
<dbReference type="InterPro" id="IPR023997">
    <property type="entry name" value="TonB-dep_OMP_SusC/RagA_CS"/>
</dbReference>
<feature type="domain" description="TonB-dependent receptor plug" evidence="10">
    <location>
        <begin position="117"/>
        <end position="224"/>
    </location>
</feature>
<keyword evidence="2 8" id="KW-0813">Transport</keyword>
<evidence type="ECO:0000256" key="1">
    <source>
        <dbReference type="ARBA" id="ARBA00004571"/>
    </source>
</evidence>
<dbReference type="NCBIfam" id="TIGR04056">
    <property type="entry name" value="OMP_RagA_SusC"/>
    <property type="match status" value="1"/>
</dbReference>
<evidence type="ECO:0000256" key="2">
    <source>
        <dbReference type="ARBA" id="ARBA00022448"/>
    </source>
</evidence>
<dbReference type="SUPFAM" id="SSF56935">
    <property type="entry name" value="Porins"/>
    <property type="match status" value="1"/>
</dbReference>
<dbReference type="EMBL" id="QRPE01000053">
    <property type="protein sequence ID" value="RHL84724.1"/>
    <property type="molecule type" value="Genomic_DNA"/>
</dbReference>
<keyword evidence="5 9" id="KW-0732">Signal</keyword>
<keyword evidence="4 8" id="KW-0812">Transmembrane</keyword>
<dbReference type="GO" id="GO:0044718">
    <property type="term" value="P:siderophore transmembrane transport"/>
    <property type="evidence" value="ECO:0007669"/>
    <property type="project" value="TreeGrafter"/>
</dbReference>
<dbReference type="RefSeq" id="WP_117705880.1">
    <property type="nucleotide sequence ID" value="NZ_JAQCXL010000001.1"/>
</dbReference>
<evidence type="ECO:0000313" key="13">
    <source>
        <dbReference type="EMBL" id="RHN09868.1"/>
    </source>
</evidence>
<dbReference type="InterPro" id="IPR012910">
    <property type="entry name" value="Plug_dom"/>
</dbReference>
<dbReference type="Pfam" id="PF13715">
    <property type="entry name" value="CarbopepD_reg_2"/>
    <property type="match status" value="1"/>
</dbReference>
<dbReference type="PROSITE" id="PS52016">
    <property type="entry name" value="TONB_DEPENDENT_REC_3"/>
    <property type="match status" value="1"/>
</dbReference>
<dbReference type="PANTHER" id="PTHR30069:SF29">
    <property type="entry name" value="HEMOGLOBIN AND HEMOGLOBIN-HAPTOGLOBIN-BINDING PROTEIN 1-RELATED"/>
    <property type="match status" value="1"/>
</dbReference>
<comment type="caution">
    <text evidence="12">The sequence shown here is derived from an EMBL/GenBank/DDBJ whole genome shotgun (WGS) entry which is preliminary data.</text>
</comment>
<dbReference type="Pfam" id="PF07715">
    <property type="entry name" value="Plug"/>
    <property type="match status" value="1"/>
</dbReference>
<evidence type="ECO:0000313" key="12">
    <source>
        <dbReference type="EMBL" id="RHL84724.1"/>
    </source>
</evidence>
<dbReference type="Gene3D" id="2.60.40.1120">
    <property type="entry name" value="Carboxypeptidase-like, regulatory domain"/>
    <property type="match status" value="1"/>
</dbReference>
<dbReference type="NCBIfam" id="TIGR04057">
    <property type="entry name" value="SusC_RagA_signa"/>
    <property type="match status" value="1"/>
</dbReference>
<dbReference type="EMBL" id="QRQM01000002">
    <property type="protein sequence ID" value="RHN09868.1"/>
    <property type="molecule type" value="Genomic_DNA"/>
</dbReference>
<gene>
    <name evidence="11" type="ORF">DWX27_21790</name>
    <name evidence="13" type="ORF">DWZ32_01525</name>
    <name evidence="12" type="ORF">DWZ95_23670</name>
</gene>
<dbReference type="InterPro" id="IPR036942">
    <property type="entry name" value="Beta-barrel_TonB_sf"/>
</dbReference>
<organism evidence="12 15">
    <name type="scientific">Bacteroides intestinalis</name>
    <dbReference type="NCBI Taxonomy" id="329854"/>
    <lineage>
        <taxon>Bacteria</taxon>
        <taxon>Pseudomonadati</taxon>
        <taxon>Bacteroidota</taxon>
        <taxon>Bacteroidia</taxon>
        <taxon>Bacteroidales</taxon>
        <taxon>Bacteroidaceae</taxon>
        <taxon>Bacteroides</taxon>
    </lineage>
</organism>
<feature type="chain" id="PRO_5043182516" evidence="9">
    <location>
        <begin position="23"/>
        <end position="1090"/>
    </location>
</feature>
<dbReference type="Proteomes" id="UP000286003">
    <property type="component" value="Unassembled WGS sequence"/>
</dbReference>
<evidence type="ECO:0000256" key="9">
    <source>
        <dbReference type="SAM" id="SignalP"/>
    </source>
</evidence>
<sequence length="1090" mass="121119">MKRKLLFIMLAYLFLWTSATLAQVSKVTGVVISEEGNEPVVGASILVKGFSQGVITNVNGEFTLTNVPNDARTLIISFVGMKTQEVAIKPQLRIIMSNDSQMLDEVIVTVAYGTAKKSSLTGAISSVNQDQIEMRPTSSVTSALEGTTSGVQINSTYGAPGSDPSIRIRGIGTVNGSSTPLYVVDGVPFGGNISDINPADIESISVLKDAASAALYGNRASNGVILISTRKGTSNKISFDLKINQGVYSRGIKEYKRTSPNQFMEASWQNLKNARMSAGDDAATAAKYASENLISEQLYLNIYNKADNALFDANGNLVSDAQILPGYADDLDWYSDAIRNGYRQEYSFSGNTANEKSNYYFSIGYLDEKGYVTNSDFNRISARTSMSFTPKKWFKAGINLSGTHQNSHATNGDSDAGYTNAFMYCRQIAPIYPVHLHNADGSYRLDALNNKQYDPGYYKDDEGVTISTRNQYVDRHVIWENELSTDKTIRNTLQAIAFADVKFLNDFTFTVKGDLNVRNSEQTSYDNATIGDGKGNNGRTKRVTYRYKNYTFQQQLNWNHVYGKHYIDVLAAHENYSNNYDYEYAFKTTETFAGKPNLSNFTDITSLTGYETDYRTESYLGRIRYNYAEKYNLEVSFRRDGSSRFSKQNRWGNFGSIGANWIISEEDFMQSLTWINSLKFRANYGQVGNDAGTGYYGYMGLYAGSQNANIGAYYLSQNEALDLKWETGEAYGIALEGRLFNRWNISLEYFDKRNKDLLFDVYLPLSAGATSTTSAQATIAKNLGTISNKGFEINTDIDIYKDKKWKVNFATNATFVKNKIVKLPEQNKDGIISGNYKIVEGKSRYEFFLPTYVGVDQLTGNSLYTLNLEDYFITLPDGSKLGNAEGTDISDNESLTSINGTYYTNNTTYALKEFHGSALPKVYGSFTGTVSYKSLTFSALFTYSLGGQTYDGVYRSLMTTGTSPGNFHSDIMNAWKAAPDGMSENSADRIWIDGIPQINSTMSANNNSASSRWLVSSDYLVVKNLTLSYRLPASFVKRLDLQGISVSANCENLWTFTARQGMNPQQSFGGSQYNYLVTPRVFSVGINIKL</sequence>
<evidence type="ECO:0000256" key="8">
    <source>
        <dbReference type="PROSITE-ProRule" id="PRU01360"/>
    </source>
</evidence>
<evidence type="ECO:0000256" key="6">
    <source>
        <dbReference type="ARBA" id="ARBA00023136"/>
    </source>
</evidence>
<dbReference type="EMBL" id="QRWT01000040">
    <property type="protein sequence ID" value="RGT45350.1"/>
    <property type="molecule type" value="Genomic_DNA"/>
</dbReference>
<comment type="subcellular location">
    <subcellularLocation>
        <location evidence="1 8">Cell outer membrane</location>
        <topology evidence="1 8">Multi-pass membrane protein</topology>
    </subcellularLocation>
</comment>
<dbReference type="Gene3D" id="2.40.170.20">
    <property type="entry name" value="TonB-dependent receptor, beta-barrel domain"/>
    <property type="match status" value="1"/>
</dbReference>
<dbReference type="PANTHER" id="PTHR30069">
    <property type="entry name" value="TONB-DEPENDENT OUTER MEMBRANE RECEPTOR"/>
    <property type="match status" value="1"/>
</dbReference>
<evidence type="ECO:0000313" key="14">
    <source>
        <dbReference type="Proteomes" id="UP000284772"/>
    </source>
</evidence>
<keyword evidence="6 8" id="KW-0472">Membrane</keyword>
<dbReference type="InterPro" id="IPR039426">
    <property type="entry name" value="TonB-dep_rcpt-like"/>
</dbReference>
<dbReference type="Gene3D" id="2.170.130.10">
    <property type="entry name" value="TonB-dependent receptor, plug domain"/>
    <property type="match status" value="1"/>
</dbReference>
<dbReference type="InterPro" id="IPR037066">
    <property type="entry name" value="Plug_dom_sf"/>
</dbReference>
<evidence type="ECO:0000256" key="3">
    <source>
        <dbReference type="ARBA" id="ARBA00022452"/>
    </source>
</evidence>
<evidence type="ECO:0000313" key="16">
    <source>
        <dbReference type="Proteomes" id="UP000286003"/>
    </source>
</evidence>
<dbReference type="InterPro" id="IPR023996">
    <property type="entry name" value="TonB-dep_OMP_SusC/RagA"/>
</dbReference>
<keyword evidence="3 8" id="KW-1134">Transmembrane beta strand</keyword>